<evidence type="ECO:0000313" key="2">
    <source>
        <dbReference type="Proteomes" id="UP000655523"/>
    </source>
</evidence>
<dbReference type="AlphaFoldDB" id="A0A972SM19"/>
<reference evidence="1 2" key="1">
    <citation type="submission" date="2019-11" db="EMBL/GenBank/DDBJ databases">
        <title>Metabolism of dissolved organic matter in forest soils.</title>
        <authorList>
            <person name="Cyle K.T."/>
            <person name="Wilhelm R.C."/>
            <person name="Martinez C.E."/>
        </authorList>
    </citation>
    <scope>NUCLEOTIDE SEQUENCE [LARGE SCALE GENOMIC DNA]</scope>
    <source>
        <strain evidence="1 2">5N</strain>
    </source>
</reference>
<name>A0A972SM19_9BURK</name>
<organism evidence="1 2">
    <name type="scientific">Paraburkholderia elongata</name>
    <dbReference type="NCBI Taxonomy" id="2675747"/>
    <lineage>
        <taxon>Bacteria</taxon>
        <taxon>Pseudomonadati</taxon>
        <taxon>Pseudomonadota</taxon>
        <taxon>Betaproteobacteria</taxon>
        <taxon>Burkholderiales</taxon>
        <taxon>Burkholderiaceae</taxon>
        <taxon>Paraburkholderia</taxon>
    </lineage>
</organism>
<gene>
    <name evidence="1" type="ORF">GNZ13_35450</name>
</gene>
<dbReference type="Proteomes" id="UP000655523">
    <property type="component" value="Unassembled WGS sequence"/>
</dbReference>
<sequence>MSDINQTQTPGPWTYGVRKDGSIWLSLGDPKSGPHHQFDFYGNEADARLVCAGPMLLQAAEAHAAWAYAEEGHGLNSTFNERMELCNYAEFLTNNALALMRGEELPAEYEGIPRIVVRFPLAYLDRADAEQARASVDRLLAAYREALRIAVAEESPV</sequence>
<evidence type="ECO:0000313" key="1">
    <source>
        <dbReference type="EMBL" id="NPT59712.1"/>
    </source>
</evidence>
<comment type="caution">
    <text evidence="1">The sequence shown here is derived from an EMBL/GenBank/DDBJ whole genome shotgun (WGS) entry which is preliminary data.</text>
</comment>
<dbReference type="RefSeq" id="WP_172173289.1">
    <property type="nucleotide sequence ID" value="NZ_WOEZ01000196.1"/>
</dbReference>
<dbReference type="EMBL" id="WOEZ01000196">
    <property type="protein sequence ID" value="NPT59712.1"/>
    <property type="molecule type" value="Genomic_DNA"/>
</dbReference>
<keyword evidence="2" id="KW-1185">Reference proteome</keyword>
<protein>
    <submittedName>
        <fullName evidence="1">Uncharacterized protein</fullName>
    </submittedName>
</protein>
<accession>A0A972SM19</accession>
<proteinExistence type="predicted"/>